<dbReference type="InterPro" id="IPR041588">
    <property type="entry name" value="Integrase_H2C2"/>
</dbReference>
<dbReference type="Gene3D" id="3.30.420.10">
    <property type="entry name" value="Ribonuclease H-like superfamily/Ribonuclease H"/>
    <property type="match status" value="1"/>
</dbReference>
<organism evidence="12 13">
    <name type="scientific">Leptobrachium leishanense</name>
    <name type="common">Leishan spiny toad</name>
    <dbReference type="NCBI Taxonomy" id="445787"/>
    <lineage>
        <taxon>Eukaryota</taxon>
        <taxon>Metazoa</taxon>
        <taxon>Chordata</taxon>
        <taxon>Craniata</taxon>
        <taxon>Vertebrata</taxon>
        <taxon>Euteleostomi</taxon>
        <taxon>Amphibia</taxon>
        <taxon>Batrachia</taxon>
        <taxon>Anura</taxon>
        <taxon>Pelobatoidea</taxon>
        <taxon>Megophryidae</taxon>
        <taxon>Leptobrachium</taxon>
    </lineage>
</organism>
<keyword evidence="13" id="KW-1185">Reference proteome</keyword>
<evidence type="ECO:0000256" key="7">
    <source>
        <dbReference type="ARBA" id="ARBA00022801"/>
    </source>
</evidence>
<dbReference type="InterPro" id="IPR043502">
    <property type="entry name" value="DNA/RNA_pol_sf"/>
</dbReference>
<reference evidence="12" key="1">
    <citation type="submission" date="2025-08" db="UniProtKB">
        <authorList>
            <consortium name="Ensembl"/>
        </authorList>
    </citation>
    <scope>IDENTIFICATION</scope>
</reference>
<dbReference type="InterPro" id="IPR050951">
    <property type="entry name" value="Retrovirus_Pol_polyprotein"/>
</dbReference>
<dbReference type="Proteomes" id="UP000694569">
    <property type="component" value="Unplaced"/>
</dbReference>
<dbReference type="CDD" id="cd01647">
    <property type="entry name" value="RT_LTR"/>
    <property type="match status" value="1"/>
</dbReference>
<evidence type="ECO:0000259" key="10">
    <source>
        <dbReference type="PROSITE" id="PS50878"/>
    </source>
</evidence>
<dbReference type="FunFam" id="3.30.420.10:FF:000032">
    <property type="entry name" value="Retrovirus-related Pol polyprotein from transposon 297-like Protein"/>
    <property type="match status" value="1"/>
</dbReference>
<dbReference type="FunFam" id="3.30.70.270:FF:000026">
    <property type="entry name" value="Transposon Ty3-G Gag-Pol polyprotein"/>
    <property type="match status" value="1"/>
</dbReference>
<evidence type="ECO:0000256" key="8">
    <source>
        <dbReference type="ARBA" id="ARBA00022918"/>
    </source>
</evidence>
<keyword evidence="8" id="KW-0695">RNA-directed DNA polymerase</keyword>
<proteinExistence type="inferred from homology"/>
<dbReference type="PROSITE" id="PS50878">
    <property type="entry name" value="RT_POL"/>
    <property type="match status" value="1"/>
</dbReference>
<dbReference type="InterPro" id="IPR012337">
    <property type="entry name" value="RNaseH-like_sf"/>
</dbReference>
<dbReference type="Gene3D" id="3.10.10.10">
    <property type="entry name" value="HIV Type 1 Reverse Transcriptase, subunit A, domain 1"/>
    <property type="match status" value="1"/>
</dbReference>
<keyword evidence="3" id="KW-0808">Transferase</keyword>
<evidence type="ECO:0000313" key="12">
    <source>
        <dbReference type="Ensembl" id="ENSLLEP00000028079.1"/>
    </source>
</evidence>
<keyword evidence="5" id="KW-0540">Nuclease</keyword>
<dbReference type="Gene3D" id="3.30.70.270">
    <property type="match status" value="2"/>
</dbReference>
<dbReference type="Pfam" id="PF00078">
    <property type="entry name" value="RVT_1"/>
    <property type="match status" value="1"/>
</dbReference>
<evidence type="ECO:0000256" key="1">
    <source>
        <dbReference type="ARBA" id="ARBA00010879"/>
    </source>
</evidence>
<dbReference type="FunFam" id="1.10.340.70:FF:000001">
    <property type="entry name" value="Retrovirus-related Pol polyprotein from transposon gypsy-like Protein"/>
    <property type="match status" value="1"/>
</dbReference>
<sequence length="929" mass="105844">MARDSVQVIEHDLVNPDKPLCFPYFKVKNNLLYRVEQKGAEELEQLLVPETHRNTVLKLAHNHVLGGHLGVDKTRERVLKRFYWPGIFAAIERFCKSCPECQLKAPSKGFRNPLVPLPVIEVPFERIGMDLVGPLLKSARGHQYILVIVDYATRYPEAVPLRNPSSKNIAKELMLMFSRVGIPKEILTDQGTPFMSRIMKELCRLLKIKPLKTSVYHPQTDGLVERFNKTLKAMLRKVVDKDGKNWDCLLPYLMFSVREVPQASTGFSPFELLYGRHPRGILDIAKETWEQEHTPHRSVLEHVSQMQDRIEAVLPIVRENMEKSQRAQQASYNRKARIRKFKPGDRVLVLIPTVESKFLASWRGPYEIIEQTSEVNYKVNQPGRRKTEQIYHINLLKPWVEREALLTSKGKPTYATSGKEPEVYIAETLAPYQKQEVKELVSKNRDVFSPAPGKTHVITHDIVTEPGKKINLKPYRIPEARREAVSAEVKKMLEMGVIEVSQSEWNNPIVLVPKPNGEIRFCNDFRRLNEISKFDAYPMPWVDELIDRLGRARYLSTLDLTKGYWQVPLAAKAREKTAFSTPEGLFQYRVLPFGLHGAPATFQRMMDRILRPHREYAAAYLDDVVIHSEDWETHLSRVQAVVDSIRAAGLTANPAKCSLGLEEAKYLGYTIGRGLLKPQQSKVDAIANWPHPVTKKQVRAFLGLTGYYRRFIPNFATLASPMTELTRAKSPIMVKWTPEAEQAFQILKEALCASPILVAPDFSKQFVVQADASDVGLGAVLSQVHGGEEHPVMYLSRKLDSHELRYSVVEKECLAIKWSLETLRYYLLGRQFLLITDHAPFTWMRQNKEKNARVTRWFLSLQPYQFSMEHRAGTAQGNADGLSRVHCLCSKAARPDGSELGGGICDKVKGIVCNGVYIPPVFLSGQWAV</sequence>
<name>A0A8C5PUH6_9ANUR</name>
<dbReference type="Pfam" id="PF17917">
    <property type="entry name" value="RT_RNaseH"/>
    <property type="match status" value="1"/>
</dbReference>
<evidence type="ECO:0000256" key="5">
    <source>
        <dbReference type="ARBA" id="ARBA00022722"/>
    </source>
</evidence>
<dbReference type="GeneTree" id="ENSGT01050000244855"/>
<dbReference type="OrthoDB" id="9906959at2759"/>
<dbReference type="GO" id="GO:0003676">
    <property type="term" value="F:nucleic acid binding"/>
    <property type="evidence" value="ECO:0007669"/>
    <property type="project" value="InterPro"/>
</dbReference>
<keyword evidence="7" id="KW-0378">Hydrolase</keyword>
<evidence type="ECO:0000259" key="11">
    <source>
        <dbReference type="PROSITE" id="PS50994"/>
    </source>
</evidence>
<evidence type="ECO:0000256" key="3">
    <source>
        <dbReference type="ARBA" id="ARBA00022679"/>
    </source>
</evidence>
<keyword evidence="4" id="KW-0548">Nucleotidyltransferase</keyword>
<dbReference type="CDD" id="cd09274">
    <property type="entry name" value="RNase_HI_RT_Ty3"/>
    <property type="match status" value="1"/>
</dbReference>
<dbReference type="PANTHER" id="PTHR37984:SF5">
    <property type="entry name" value="PROTEIN NYNRIN-LIKE"/>
    <property type="match status" value="1"/>
</dbReference>
<dbReference type="Pfam" id="PF22938">
    <property type="entry name" value="Integrase_p58_C"/>
    <property type="match status" value="1"/>
</dbReference>
<comment type="similarity">
    <text evidence="1">Belongs to the beta type-B retroviral polymerase family. HERV class-II K(HML-2) pol subfamily.</text>
</comment>
<keyword evidence="6" id="KW-0255">Endonuclease</keyword>
<evidence type="ECO:0000256" key="2">
    <source>
        <dbReference type="ARBA" id="ARBA00012180"/>
    </source>
</evidence>
<dbReference type="InterPro" id="IPR000477">
    <property type="entry name" value="RT_dom"/>
</dbReference>
<evidence type="ECO:0000256" key="4">
    <source>
        <dbReference type="ARBA" id="ARBA00022695"/>
    </source>
</evidence>
<dbReference type="GO" id="GO:0003964">
    <property type="term" value="F:RNA-directed DNA polymerase activity"/>
    <property type="evidence" value="ECO:0007669"/>
    <property type="project" value="UniProtKB-KW"/>
</dbReference>
<dbReference type="AlphaFoldDB" id="A0A8C5PUH6"/>
<evidence type="ECO:0000313" key="13">
    <source>
        <dbReference type="Proteomes" id="UP000694569"/>
    </source>
</evidence>
<dbReference type="PROSITE" id="PS50994">
    <property type="entry name" value="INTEGRASE"/>
    <property type="match status" value="1"/>
</dbReference>
<dbReference type="InterPro" id="IPR036397">
    <property type="entry name" value="RNaseH_sf"/>
</dbReference>
<reference evidence="12" key="2">
    <citation type="submission" date="2025-09" db="UniProtKB">
        <authorList>
            <consortium name="Ensembl"/>
        </authorList>
    </citation>
    <scope>IDENTIFICATION</scope>
</reference>
<dbReference type="InterPro" id="IPR043128">
    <property type="entry name" value="Rev_trsase/Diguanyl_cyclase"/>
</dbReference>
<dbReference type="InterPro" id="IPR001584">
    <property type="entry name" value="Integrase_cat-core"/>
</dbReference>
<feature type="domain" description="Integrase catalytic" evidence="11">
    <location>
        <begin position="119"/>
        <end position="277"/>
    </location>
</feature>
<dbReference type="SUPFAM" id="SSF53098">
    <property type="entry name" value="Ribonuclease H-like"/>
    <property type="match status" value="1"/>
</dbReference>
<dbReference type="Gene3D" id="1.10.340.70">
    <property type="match status" value="1"/>
</dbReference>
<feature type="domain" description="Reverse transcriptase" evidence="10">
    <location>
        <begin position="493"/>
        <end position="671"/>
    </location>
</feature>
<dbReference type="FunFam" id="3.10.20.370:FF:000001">
    <property type="entry name" value="Retrovirus-related Pol polyprotein from transposon 17.6-like protein"/>
    <property type="match status" value="1"/>
</dbReference>
<accession>A0A8C5PUH6</accession>
<dbReference type="InterPro" id="IPR054465">
    <property type="entry name" value="Integrase_p58-like_C"/>
</dbReference>
<evidence type="ECO:0000256" key="9">
    <source>
        <dbReference type="ARBA" id="ARBA00039658"/>
    </source>
</evidence>
<dbReference type="SUPFAM" id="SSF56672">
    <property type="entry name" value="DNA/RNA polymerases"/>
    <property type="match status" value="1"/>
</dbReference>
<dbReference type="EC" id="3.1.26.4" evidence="2"/>
<dbReference type="Ensembl" id="ENSLLET00000029175.1">
    <property type="protein sequence ID" value="ENSLLEP00000028079.1"/>
    <property type="gene ID" value="ENSLLEG00000017853.1"/>
</dbReference>
<evidence type="ECO:0000256" key="6">
    <source>
        <dbReference type="ARBA" id="ARBA00022759"/>
    </source>
</evidence>
<dbReference type="InterPro" id="IPR041373">
    <property type="entry name" value="RT_RNaseH"/>
</dbReference>
<dbReference type="Pfam" id="PF17921">
    <property type="entry name" value="Integrase_H2C2"/>
    <property type="match status" value="1"/>
</dbReference>
<dbReference type="Pfam" id="PF00665">
    <property type="entry name" value="rve"/>
    <property type="match status" value="1"/>
</dbReference>
<dbReference type="PANTHER" id="PTHR37984">
    <property type="entry name" value="PROTEIN CBG26694"/>
    <property type="match status" value="1"/>
</dbReference>
<dbReference type="GO" id="GO:0015074">
    <property type="term" value="P:DNA integration"/>
    <property type="evidence" value="ECO:0007669"/>
    <property type="project" value="InterPro"/>
</dbReference>
<dbReference type="GO" id="GO:0004523">
    <property type="term" value="F:RNA-DNA hybrid ribonuclease activity"/>
    <property type="evidence" value="ECO:0007669"/>
    <property type="project" value="UniProtKB-EC"/>
</dbReference>
<protein>
    <recommendedName>
        <fullName evidence="9">Gypsy retrotransposon integrase-like protein 1</fullName>
        <ecNumber evidence="2">3.1.26.4</ecNumber>
    </recommendedName>
</protein>